<proteinExistence type="predicted"/>
<evidence type="ECO:0000313" key="3">
    <source>
        <dbReference type="Proteomes" id="UP000789572"/>
    </source>
</evidence>
<feature type="region of interest" description="Disordered" evidence="1">
    <location>
        <begin position="292"/>
        <end position="318"/>
    </location>
</feature>
<comment type="caution">
    <text evidence="2">The sequence shown here is derived from an EMBL/GenBank/DDBJ whole genome shotgun (WGS) entry which is preliminary data.</text>
</comment>
<sequence>MQKYCTNKRLIRYALIKFRNFHSVTKYSILYQKYDNTELGRKWDDRFPATEGGERRGRFNDRFTFNNRGERKEMGEPSERENRSEKWDDRFKYNDREERGRRNDRFKSDEEGKGRWGDRFKYIEEERRGRSDDRFKFSDKEERRRKWSDQFESYESEERIDRKKKDDHMELGRTWDDRFPANEGGERRGRFNDRFTFNNRERRERVGEPSETEDRKGKWDDRFKYNDREERGRRNYRFKSDEPSEREDRRETWDGRFKYNDGEEWGRRNDRFKSDEPSEREDRREAWGGRFKYNDGEERGRRNDRFKSDEGEERRGRSDDRFKFNDKEERRRKWSDQFKSHESEERIDRKKKDDPYLSKAPEPKVYSWKGRGSKKAALGESNKMDFDPETIEARRLWRAKFEYNHEYPEELARVHGVTNPKILHLQKLRENRQYREEMKQLTVQGEAPVRALHQRGIPITNLYITAPHRPKTKYEIQPPALDFIKNPHQIPADQYYLISIDMTRKVLGTASRPEDHEIFAEISFPNIPLPTDKKLNKLLIMDGVNEATDVGSLIRTAKALGYDGSFMGEKTCDVYDDFVQRFSGFHSITWPHISGNHEKLYNLIIENDLSLVVVQVLPVNQSNPPPRKLSDDSNLLFWTLPRDLDTPFPKKIATYISVTGPRPLLNQLVTPSDKKRPNVWYITIPMKPEVSKMDISAAGGIAMFEIERMLAKSN</sequence>
<feature type="region of interest" description="Disordered" evidence="1">
    <location>
        <begin position="234"/>
        <end position="253"/>
    </location>
</feature>
<feature type="region of interest" description="Disordered" evidence="1">
    <location>
        <begin position="171"/>
        <end position="219"/>
    </location>
</feature>
<dbReference type="PANTHER" id="PTHR43191:SF2">
    <property type="entry name" value="RRNA METHYLTRANSFERASE 3, MITOCHONDRIAL"/>
    <property type="match status" value="1"/>
</dbReference>
<dbReference type="Gene3D" id="3.40.1280.10">
    <property type="match status" value="1"/>
</dbReference>
<reference evidence="2" key="1">
    <citation type="submission" date="2021-06" db="EMBL/GenBank/DDBJ databases">
        <authorList>
            <person name="Kallberg Y."/>
            <person name="Tangrot J."/>
            <person name="Rosling A."/>
        </authorList>
    </citation>
    <scope>NUCLEOTIDE SEQUENCE</scope>
    <source>
        <strain evidence="2">IA702</strain>
    </source>
</reference>
<evidence type="ECO:0000313" key="2">
    <source>
        <dbReference type="EMBL" id="CAG8584766.1"/>
    </source>
</evidence>
<accession>A0A9N9C1U1</accession>
<dbReference type="InterPro" id="IPR029064">
    <property type="entry name" value="Ribosomal_eL30-like_sf"/>
</dbReference>
<dbReference type="InterPro" id="IPR051259">
    <property type="entry name" value="rRNA_Methyltransferase"/>
</dbReference>
<dbReference type="Proteomes" id="UP000789572">
    <property type="component" value="Unassembled WGS sequence"/>
</dbReference>
<dbReference type="InterPro" id="IPR029028">
    <property type="entry name" value="Alpha/beta_knot_MTases"/>
</dbReference>
<dbReference type="EMBL" id="CAJVPJ010001286">
    <property type="protein sequence ID" value="CAG8584766.1"/>
    <property type="molecule type" value="Genomic_DNA"/>
</dbReference>
<keyword evidence="3" id="KW-1185">Reference proteome</keyword>
<organism evidence="2 3">
    <name type="scientific">Paraglomus occultum</name>
    <dbReference type="NCBI Taxonomy" id="144539"/>
    <lineage>
        <taxon>Eukaryota</taxon>
        <taxon>Fungi</taxon>
        <taxon>Fungi incertae sedis</taxon>
        <taxon>Mucoromycota</taxon>
        <taxon>Glomeromycotina</taxon>
        <taxon>Glomeromycetes</taxon>
        <taxon>Paraglomerales</taxon>
        <taxon>Paraglomeraceae</taxon>
        <taxon>Paraglomus</taxon>
    </lineage>
</organism>
<dbReference type="GO" id="GO:0003723">
    <property type="term" value="F:RNA binding"/>
    <property type="evidence" value="ECO:0007669"/>
    <property type="project" value="TreeGrafter"/>
</dbReference>
<dbReference type="OrthoDB" id="270651at2759"/>
<feature type="compositionally biased region" description="Basic and acidic residues" evidence="1">
    <location>
        <begin position="333"/>
        <end position="356"/>
    </location>
</feature>
<dbReference type="InterPro" id="IPR029026">
    <property type="entry name" value="tRNA_m1G_MTases_N"/>
</dbReference>
<dbReference type="AlphaFoldDB" id="A0A9N9C1U1"/>
<dbReference type="Gene3D" id="3.30.1330.30">
    <property type="match status" value="1"/>
</dbReference>
<feature type="region of interest" description="Disordered" evidence="1">
    <location>
        <begin position="333"/>
        <end position="368"/>
    </location>
</feature>
<gene>
    <name evidence="2" type="ORF">POCULU_LOCUS6670</name>
</gene>
<name>A0A9N9C1U1_9GLOM</name>
<dbReference type="SUPFAM" id="SSF75217">
    <property type="entry name" value="alpha/beta knot"/>
    <property type="match status" value="1"/>
</dbReference>
<protein>
    <submittedName>
        <fullName evidence="2">641_t:CDS:1</fullName>
    </submittedName>
</protein>
<dbReference type="PANTHER" id="PTHR43191">
    <property type="entry name" value="RRNA METHYLTRANSFERASE 3"/>
    <property type="match status" value="1"/>
</dbReference>
<evidence type="ECO:0000256" key="1">
    <source>
        <dbReference type="SAM" id="MobiDB-lite"/>
    </source>
</evidence>